<name>A0A0L9UDU9_PHAAN</name>
<accession>A0A0L9UDU9</accession>
<evidence type="ECO:0000313" key="8">
    <source>
        <dbReference type="EMBL" id="KOM40704.1"/>
    </source>
</evidence>
<protein>
    <recommendedName>
        <fullName evidence="7">Protein kinase domain-containing protein</fullName>
    </recommendedName>
</protein>
<dbReference type="SUPFAM" id="SSF56112">
    <property type="entry name" value="Protein kinase-like (PK-like)"/>
    <property type="match status" value="1"/>
</dbReference>
<evidence type="ECO:0000256" key="4">
    <source>
        <dbReference type="ARBA" id="ARBA00022777"/>
    </source>
</evidence>
<evidence type="ECO:0000259" key="7">
    <source>
        <dbReference type="PROSITE" id="PS50011"/>
    </source>
</evidence>
<evidence type="ECO:0000256" key="6">
    <source>
        <dbReference type="SAM" id="MobiDB-lite"/>
    </source>
</evidence>
<keyword evidence="5" id="KW-0067">ATP-binding</keyword>
<dbReference type="GO" id="GO:0005634">
    <property type="term" value="C:nucleus"/>
    <property type="evidence" value="ECO:0007669"/>
    <property type="project" value="TreeGrafter"/>
</dbReference>
<evidence type="ECO:0000313" key="9">
    <source>
        <dbReference type="Proteomes" id="UP000053144"/>
    </source>
</evidence>
<dbReference type="GO" id="GO:0004674">
    <property type="term" value="F:protein serine/threonine kinase activity"/>
    <property type="evidence" value="ECO:0007669"/>
    <property type="project" value="UniProtKB-KW"/>
</dbReference>
<keyword evidence="3" id="KW-0547">Nucleotide-binding</keyword>
<feature type="region of interest" description="Disordered" evidence="6">
    <location>
        <begin position="155"/>
        <end position="180"/>
    </location>
</feature>
<sequence length="234" mass="26776">MHELRLIHTDLKPENILLVSSEYVKLPSYKRVSSDETQFRCLPKSSAIKLIDFGSTAYDNQNHSSIVSTRHYRAPEIILETAIWVIHMIEYFCKAFQNGLVKHTVAIQQQFDSSYSPLALTLRLAGVNTSTPSLERPRKAIDEAYYRQYCGRDEVAQPVPPQHPPRRRGPPQAHAPPHDAEPFQMRDMYMSLMEDRLQSIHKGQVATTDMIIGMCDTPPDDGGLWMNSTLWWHG</sequence>
<dbReference type="AlphaFoldDB" id="A0A0L9UDU9"/>
<reference evidence="9" key="1">
    <citation type="journal article" date="2015" name="Proc. Natl. Acad. Sci. U.S.A.">
        <title>Genome sequencing of adzuki bean (Vigna angularis) provides insight into high starch and low fat accumulation and domestication.</title>
        <authorList>
            <person name="Yang K."/>
            <person name="Tian Z."/>
            <person name="Chen C."/>
            <person name="Luo L."/>
            <person name="Zhao B."/>
            <person name="Wang Z."/>
            <person name="Yu L."/>
            <person name="Li Y."/>
            <person name="Sun Y."/>
            <person name="Li W."/>
            <person name="Chen Y."/>
            <person name="Li Y."/>
            <person name="Zhang Y."/>
            <person name="Ai D."/>
            <person name="Zhao J."/>
            <person name="Shang C."/>
            <person name="Ma Y."/>
            <person name="Wu B."/>
            <person name="Wang M."/>
            <person name="Gao L."/>
            <person name="Sun D."/>
            <person name="Zhang P."/>
            <person name="Guo F."/>
            <person name="Wang W."/>
            <person name="Li Y."/>
            <person name="Wang J."/>
            <person name="Varshney R.K."/>
            <person name="Wang J."/>
            <person name="Ling H.Q."/>
            <person name="Wan P."/>
        </authorList>
    </citation>
    <scope>NUCLEOTIDE SEQUENCE</scope>
    <source>
        <strain evidence="9">cv. Jingnong 6</strain>
    </source>
</reference>
<dbReference type="PROSITE" id="PS00108">
    <property type="entry name" value="PROTEIN_KINASE_ST"/>
    <property type="match status" value="1"/>
</dbReference>
<proteinExistence type="predicted"/>
<dbReference type="PANTHER" id="PTHR45646:SF11">
    <property type="entry name" value="SERINE_THREONINE-PROTEIN KINASE DOA"/>
    <property type="match status" value="1"/>
</dbReference>
<keyword evidence="2" id="KW-0808">Transferase</keyword>
<keyword evidence="1" id="KW-0723">Serine/threonine-protein kinase</keyword>
<dbReference type="PANTHER" id="PTHR45646">
    <property type="entry name" value="SERINE/THREONINE-PROTEIN KINASE DOA-RELATED"/>
    <property type="match status" value="1"/>
</dbReference>
<dbReference type="Gene3D" id="1.10.510.10">
    <property type="entry name" value="Transferase(Phosphotransferase) domain 1"/>
    <property type="match status" value="1"/>
</dbReference>
<keyword evidence="4" id="KW-0418">Kinase</keyword>
<dbReference type="InterPro" id="IPR000719">
    <property type="entry name" value="Prot_kinase_dom"/>
</dbReference>
<dbReference type="EMBL" id="CM003374">
    <property type="protein sequence ID" value="KOM40704.1"/>
    <property type="molecule type" value="Genomic_DNA"/>
</dbReference>
<feature type="domain" description="Protein kinase" evidence="7">
    <location>
        <begin position="1"/>
        <end position="166"/>
    </location>
</feature>
<dbReference type="GO" id="GO:0005524">
    <property type="term" value="F:ATP binding"/>
    <property type="evidence" value="ECO:0007669"/>
    <property type="project" value="UniProtKB-KW"/>
</dbReference>
<dbReference type="Pfam" id="PF00069">
    <property type="entry name" value="Pkinase"/>
    <property type="match status" value="1"/>
</dbReference>
<evidence type="ECO:0000256" key="2">
    <source>
        <dbReference type="ARBA" id="ARBA00022679"/>
    </source>
</evidence>
<dbReference type="Proteomes" id="UP000053144">
    <property type="component" value="Chromosome 4"/>
</dbReference>
<dbReference type="InterPro" id="IPR051175">
    <property type="entry name" value="CLK_kinases"/>
</dbReference>
<dbReference type="InterPro" id="IPR008271">
    <property type="entry name" value="Ser/Thr_kinase_AS"/>
</dbReference>
<dbReference type="InterPro" id="IPR011009">
    <property type="entry name" value="Kinase-like_dom_sf"/>
</dbReference>
<evidence type="ECO:0000256" key="3">
    <source>
        <dbReference type="ARBA" id="ARBA00022741"/>
    </source>
</evidence>
<dbReference type="STRING" id="3914.A0A0L9UDU9"/>
<organism evidence="8 9">
    <name type="scientific">Phaseolus angularis</name>
    <name type="common">Azuki bean</name>
    <name type="synonym">Vigna angularis</name>
    <dbReference type="NCBI Taxonomy" id="3914"/>
    <lineage>
        <taxon>Eukaryota</taxon>
        <taxon>Viridiplantae</taxon>
        <taxon>Streptophyta</taxon>
        <taxon>Embryophyta</taxon>
        <taxon>Tracheophyta</taxon>
        <taxon>Spermatophyta</taxon>
        <taxon>Magnoliopsida</taxon>
        <taxon>eudicotyledons</taxon>
        <taxon>Gunneridae</taxon>
        <taxon>Pentapetalae</taxon>
        <taxon>rosids</taxon>
        <taxon>fabids</taxon>
        <taxon>Fabales</taxon>
        <taxon>Fabaceae</taxon>
        <taxon>Papilionoideae</taxon>
        <taxon>50 kb inversion clade</taxon>
        <taxon>NPAAA clade</taxon>
        <taxon>indigoferoid/millettioid clade</taxon>
        <taxon>Phaseoleae</taxon>
        <taxon>Vigna</taxon>
    </lineage>
</organism>
<dbReference type="Gramene" id="KOM40704">
    <property type="protein sequence ID" value="KOM40704"/>
    <property type="gene ID" value="LR48_Vigan04g090200"/>
</dbReference>
<dbReference type="PROSITE" id="PS50011">
    <property type="entry name" value="PROTEIN_KINASE_DOM"/>
    <property type="match status" value="1"/>
</dbReference>
<evidence type="ECO:0000256" key="5">
    <source>
        <dbReference type="ARBA" id="ARBA00022840"/>
    </source>
</evidence>
<evidence type="ECO:0000256" key="1">
    <source>
        <dbReference type="ARBA" id="ARBA00022527"/>
    </source>
</evidence>
<gene>
    <name evidence="8" type="ORF">LR48_Vigan04g090200</name>
</gene>